<evidence type="ECO:0000313" key="1">
    <source>
        <dbReference type="EMBL" id="BAL55105.1"/>
    </source>
</evidence>
<accession>H5SG19</accession>
<name>H5SG19_9BACT</name>
<protein>
    <submittedName>
        <fullName evidence="1">Hypothetical conserved protein</fullName>
    </submittedName>
</protein>
<sequence length="132" mass="14128">MSIALLALAIVSDGCKSAADHRSDVGAARREDLTVGKVQREIRRGMSGAEVAEALGSPNIVTKDADGRETWVYDRIATEVTYSDSQSSLFLILAGTANQSGASLRTQKTLTVVIKFNSDGKVDSFSYHASKF</sequence>
<reference evidence="1" key="1">
    <citation type="journal article" date="2005" name="Environ. Microbiol.">
        <title>Genetic and functional properties of uncultivated thermophilic crenarchaeotes from a subsurface gold mine as revealed by analysis of genome fragments.</title>
        <authorList>
            <person name="Nunoura T."/>
            <person name="Hirayama H."/>
            <person name="Takami H."/>
            <person name="Oida H."/>
            <person name="Nishi S."/>
            <person name="Shimamura S."/>
            <person name="Suzuki Y."/>
            <person name="Inagaki F."/>
            <person name="Takai K."/>
            <person name="Nealson K.H."/>
            <person name="Horikoshi K."/>
        </authorList>
    </citation>
    <scope>NUCLEOTIDE SEQUENCE</scope>
</reference>
<reference evidence="1" key="2">
    <citation type="journal article" date="2012" name="PLoS ONE">
        <title>A Deeply Branching Thermophilic Bacterium with an Ancient Acetyl-CoA Pathway Dominates a Subsurface Ecosystem.</title>
        <authorList>
            <person name="Takami H."/>
            <person name="Noguchi H."/>
            <person name="Takaki Y."/>
            <person name="Uchiyama I."/>
            <person name="Toyoda A."/>
            <person name="Nishi S."/>
            <person name="Chee G.-J."/>
            <person name="Arai W."/>
            <person name="Nunoura T."/>
            <person name="Itoh T."/>
            <person name="Hattori M."/>
            <person name="Takai K."/>
        </authorList>
    </citation>
    <scope>NUCLEOTIDE SEQUENCE</scope>
</reference>
<dbReference type="AlphaFoldDB" id="H5SG19"/>
<organism evidence="1">
    <name type="scientific">uncultured Bacteroidota bacterium</name>
    <dbReference type="NCBI Taxonomy" id="152509"/>
    <lineage>
        <taxon>Bacteria</taxon>
        <taxon>Pseudomonadati</taxon>
        <taxon>Bacteroidota</taxon>
        <taxon>environmental samples</taxon>
    </lineage>
</organism>
<dbReference type="EMBL" id="AP011709">
    <property type="protein sequence ID" value="BAL55105.1"/>
    <property type="molecule type" value="Genomic_DNA"/>
</dbReference>
<proteinExistence type="predicted"/>
<gene>
    <name evidence="1" type="ORF">HGMM_F23B02C44</name>
</gene>